<dbReference type="EMBL" id="JAHHUM010002478">
    <property type="protein sequence ID" value="KAK5603395.1"/>
    <property type="molecule type" value="Genomic_DNA"/>
</dbReference>
<feature type="compositionally biased region" description="Pro residues" evidence="1">
    <location>
        <begin position="157"/>
        <end position="168"/>
    </location>
</feature>
<name>A0AAV9R502_9TELE</name>
<dbReference type="Proteomes" id="UP001311232">
    <property type="component" value="Unassembled WGS sequence"/>
</dbReference>
<evidence type="ECO:0000256" key="1">
    <source>
        <dbReference type="SAM" id="MobiDB-lite"/>
    </source>
</evidence>
<organism evidence="2 3">
    <name type="scientific">Crenichthys baileyi</name>
    <name type="common">White River springfish</name>
    <dbReference type="NCBI Taxonomy" id="28760"/>
    <lineage>
        <taxon>Eukaryota</taxon>
        <taxon>Metazoa</taxon>
        <taxon>Chordata</taxon>
        <taxon>Craniata</taxon>
        <taxon>Vertebrata</taxon>
        <taxon>Euteleostomi</taxon>
        <taxon>Actinopterygii</taxon>
        <taxon>Neopterygii</taxon>
        <taxon>Teleostei</taxon>
        <taxon>Neoteleostei</taxon>
        <taxon>Acanthomorphata</taxon>
        <taxon>Ovalentaria</taxon>
        <taxon>Atherinomorphae</taxon>
        <taxon>Cyprinodontiformes</taxon>
        <taxon>Goodeidae</taxon>
        <taxon>Crenichthys</taxon>
    </lineage>
</organism>
<evidence type="ECO:0000313" key="2">
    <source>
        <dbReference type="EMBL" id="KAK5603395.1"/>
    </source>
</evidence>
<accession>A0AAV9R502</accession>
<feature type="region of interest" description="Disordered" evidence="1">
    <location>
        <begin position="1"/>
        <end position="184"/>
    </location>
</feature>
<comment type="caution">
    <text evidence="2">The sequence shown here is derived from an EMBL/GenBank/DDBJ whole genome shotgun (WGS) entry which is preliminary data.</text>
</comment>
<feature type="compositionally biased region" description="Low complexity" evidence="1">
    <location>
        <begin position="147"/>
        <end position="156"/>
    </location>
</feature>
<feature type="compositionally biased region" description="Basic residues" evidence="1">
    <location>
        <begin position="48"/>
        <end position="63"/>
    </location>
</feature>
<feature type="compositionally biased region" description="Basic and acidic residues" evidence="1">
    <location>
        <begin position="98"/>
        <end position="108"/>
    </location>
</feature>
<evidence type="ECO:0000313" key="3">
    <source>
        <dbReference type="Proteomes" id="UP001311232"/>
    </source>
</evidence>
<feature type="compositionally biased region" description="Polar residues" evidence="1">
    <location>
        <begin position="117"/>
        <end position="126"/>
    </location>
</feature>
<sequence>MATPNQDTDIKHMPPNPNVMNPLPTAHGQTPTGELYPRKADEATPTQHKLHTQPRSKQPRHVLHPTTPPSAPRWQGKDPAHCCPSFRPQVQQGRHPRNHTDTPNHCHCNDNPGRNIIQVSSTTAAQPIQMPVQEDIHEEDTSPSTPPHTLQPHTSPSSPPPRPPPPKTQQPTDQHTAKAAKQFD</sequence>
<protein>
    <submittedName>
        <fullName evidence="2">Uncharacterized protein</fullName>
    </submittedName>
</protein>
<dbReference type="AlphaFoldDB" id="A0AAV9R502"/>
<proteinExistence type="predicted"/>
<keyword evidence="3" id="KW-1185">Reference proteome</keyword>
<gene>
    <name evidence="2" type="ORF">CRENBAI_008500</name>
</gene>
<reference evidence="2 3" key="1">
    <citation type="submission" date="2021-06" db="EMBL/GenBank/DDBJ databases">
        <authorList>
            <person name="Palmer J.M."/>
        </authorList>
    </citation>
    <scope>NUCLEOTIDE SEQUENCE [LARGE SCALE GENOMIC DNA]</scope>
    <source>
        <strain evidence="2 3">MEX-2019</strain>
        <tissue evidence="2">Muscle</tissue>
    </source>
</reference>